<feature type="non-terminal residue" evidence="1">
    <location>
        <position position="1"/>
    </location>
</feature>
<organism evidence="1 2">
    <name type="scientific">Dentiscutata heterogama</name>
    <dbReference type="NCBI Taxonomy" id="1316150"/>
    <lineage>
        <taxon>Eukaryota</taxon>
        <taxon>Fungi</taxon>
        <taxon>Fungi incertae sedis</taxon>
        <taxon>Mucoromycota</taxon>
        <taxon>Glomeromycotina</taxon>
        <taxon>Glomeromycetes</taxon>
        <taxon>Diversisporales</taxon>
        <taxon>Gigasporaceae</taxon>
        <taxon>Dentiscutata</taxon>
    </lineage>
</organism>
<sequence>TLIDDLKESRVMALGNIKRSQEKQKFVHDERHTLRSFTIGDK</sequence>
<accession>A0ACA9NQL5</accession>
<feature type="non-terminal residue" evidence="1">
    <location>
        <position position="42"/>
    </location>
</feature>
<evidence type="ECO:0000313" key="2">
    <source>
        <dbReference type="Proteomes" id="UP000789702"/>
    </source>
</evidence>
<name>A0ACA9NQL5_9GLOM</name>
<evidence type="ECO:0000313" key="1">
    <source>
        <dbReference type="EMBL" id="CAG8665659.1"/>
    </source>
</evidence>
<dbReference type="Proteomes" id="UP000789702">
    <property type="component" value="Unassembled WGS sequence"/>
</dbReference>
<gene>
    <name evidence="1" type="ORF">DHETER_LOCUS9953</name>
</gene>
<reference evidence="1" key="1">
    <citation type="submission" date="2021-06" db="EMBL/GenBank/DDBJ databases">
        <authorList>
            <person name="Kallberg Y."/>
            <person name="Tangrot J."/>
            <person name="Rosling A."/>
        </authorList>
    </citation>
    <scope>NUCLEOTIDE SEQUENCE</scope>
    <source>
        <strain evidence="1">IL203A</strain>
    </source>
</reference>
<keyword evidence="2" id="KW-1185">Reference proteome</keyword>
<protein>
    <submittedName>
        <fullName evidence="1">5422_t:CDS:1</fullName>
    </submittedName>
</protein>
<proteinExistence type="predicted"/>
<dbReference type="EMBL" id="CAJVPU010018416">
    <property type="protein sequence ID" value="CAG8665659.1"/>
    <property type="molecule type" value="Genomic_DNA"/>
</dbReference>
<comment type="caution">
    <text evidence="1">The sequence shown here is derived from an EMBL/GenBank/DDBJ whole genome shotgun (WGS) entry which is preliminary data.</text>
</comment>